<keyword evidence="2" id="KW-0812">Transmembrane</keyword>
<feature type="transmembrane region" description="Helical" evidence="2">
    <location>
        <begin position="50"/>
        <end position="68"/>
    </location>
</feature>
<name>A0A060HPE4_9ARCH</name>
<dbReference type="STRING" id="926571.NVIE_027290"/>
<evidence type="ECO:0000313" key="3">
    <source>
        <dbReference type="EMBL" id="AIC17005.1"/>
    </source>
</evidence>
<dbReference type="AlphaFoldDB" id="A0A060HPE4"/>
<feature type="transmembrane region" description="Helical" evidence="2">
    <location>
        <begin position="446"/>
        <end position="465"/>
    </location>
</feature>
<gene>
    <name evidence="3" type="ORF">NVIE_027290</name>
</gene>
<accession>A0A060HPE4</accession>
<dbReference type="KEGG" id="nvn:NVIE_027290"/>
<sequence length="482" mass="52632">MLKAPVLDELLLERVELVVVQPLAAVLVRRDDPQPRELELYFIERDLGTFAHMSLCCICLEVLHLFIYRRRRKAAGKRLKINIYQVANFTSIIMESRYFAFSAIAAVLVFGVLTSVMSVKSAYAVDDLWYVGEGAKQDMYVKYRIQEYDTNNGAPFDMTIYFKEKNADGNWVAPTFVEYKGEVFNGTLILGDNLAALGGGSQVPDDMRVFVGGYGRSLQWLEAFTSVSKPLSLKAGSWGKIAAIGGEELKPQGSQQVTVPAGTYDTTVVGWHKGVDNKMWILNEFPFPVKAETFVEVASGQPPTQFKYELLATGTGQPPAPQSVEEIPQPPLQQSTRRGTYDVTLSWNPVDIQPNGNTTFTVSFADNNGQGLQRVSYDFTVTDKSGNVIYDKKNAFTGSSSSGTQTVKMGDGGPVSISVILNSVSGVSTGAFTEEADFNVVVVPEFPVSAAIIAAIAVAFIVAMTRFKGNMGSMFGGRNNAL</sequence>
<organism evidence="3 4">
    <name type="scientific">Nitrososphaera viennensis EN76</name>
    <dbReference type="NCBI Taxonomy" id="926571"/>
    <lineage>
        <taxon>Archaea</taxon>
        <taxon>Nitrososphaerota</taxon>
        <taxon>Nitrososphaeria</taxon>
        <taxon>Nitrososphaerales</taxon>
        <taxon>Nitrososphaeraceae</taxon>
        <taxon>Nitrososphaera</taxon>
    </lineage>
</organism>
<protein>
    <submittedName>
        <fullName evidence="3">Uncharacterized protein</fullName>
    </submittedName>
</protein>
<reference evidence="3 4" key="1">
    <citation type="journal article" date="2014" name="Int. J. Syst. Evol. Microbiol.">
        <title>Nitrososphaera viennensis gen. nov., sp. nov., an aerobic and mesophilic, ammonia-oxidizing archaeon from soil and a member of the archaeal phylum Thaumarchaeota.</title>
        <authorList>
            <person name="Stieglmeier M."/>
            <person name="Klingl A."/>
            <person name="Alves R.J."/>
            <person name="Rittmann S.K."/>
            <person name="Melcher M."/>
            <person name="Leisch N."/>
            <person name="Schleper C."/>
        </authorList>
    </citation>
    <scope>NUCLEOTIDE SEQUENCE [LARGE SCALE GENOMIC DNA]</scope>
    <source>
        <strain evidence="3">EN76</strain>
    </source>
</reference>
<evidence type="ECO:0000313" key="4">
    <source>
        <dbReference type="Proteomes" id="UP000027093"/>
    </source>
</evidence>
<evidence type="ECO:0000256" key="1">
    <source>
        <dbReference type="SAM" id="MobiDB-lite"/>
    </source>
</evidence>
<proteinExistence type="predicted"/>
<dbReference type="EMBL" id="CP007536">
    <property type="protein sequence ID" value="AIC17005.1"/>
    <property type="molecule type" value="Genomic_DNA"/>
</dbReference>
<dbReference type="Proteomes" id="UP000027093">
    <property type="component" value="Chromosome"/>
</dbReference>
<keyword evidence="4" id="KW-1185">Reference proteome</keyword>
<evidence type="ECO:0000256" key="2">
    <source>
        <dbReference type="SAM" id="Phobius"/>
    </source>
</evidence>
<feature type="transmembrane region" description="Helical" evidence="2">
    <location>
        <begin position="98"/>
        <end position="117"/>
    </location>
</feature>
<dbReference type="HOGENOM" id="CLU_707136_0_0_2"/>
<feature type="region of interest" description="Disordered" evidence="1">
    <location>
        <begin position="315"/>
        <end position="336"/>
    </location>
</feature>
<keyword evidence="2" id="KW-1133">Transmembrane helix</keyword>
<keyword evidence="2" id="KW-0472">Membrane</keyword>